<dbReference type="SUPFAM" id="SSF103506">
    <property type="entry name" value="Mitochondrial carrier"/>
    <property type="match status" value="1"/>
</dbReference>
<feature type="repeat" description="Solcar" evidence="7">
    <location>
        <begin position="12"/>
        <end position="105"/>
    </location>
</feature>
<dbReference type="PRINTS" id="PR00926">
    <property type="entry name" value="MITOCARRIER"/>
</dbReference>
<feature type="repeat" description="Solcar" evidence="7">
    <location>
        <begin position="217"/>
        <end position="312"/>
    </location>
</feature>
<protein>
    <submittedName>
        <fullName evidence="9">Mitochondrial thiamine pyrophosphate carrier</fullName>
    </submittedName>
</protein>
<dbReference type="PROSITE" id="PS50920">
    <property type="entry name" value="SOLCAR"/>
    <property type="match status" value="3"/>
</dbReference>
<sequence length="320" mass="35971">MSQDISNTDKKPTWILHSTAGACSGAFTRLICQPFDVLKIRFQLQVEPLSRNSNNSKYKSIHQSISLIYKEEGFKALWKGLLPGQFLSTTYGLTQFLVFQKTLALLSITEKELNQTSSVHFLCGVTSATTATLVSYPFDVVRTRLVAQKSNQIYANMRSVAISMFRTEGVSAYYRGFFPTIMQNALQGGFLFMFYNTFSKFSSTNTSTNTIAHDNRINSVKQFSSGFLAGVSAKIIVYPLDVIKKRLQLQDFIHSRDGFGKKFICNGLLNCIYVTVKEESIRGFFKGLSPSLIKAGFTTALHLTLYEQTFKLLQSLVNNF</sequence>
<organism evidence="9">
    <name type="scientific">Melanaphis sacchari</name>
    <dbReference type="NCBI Taxonomy" id="742174"/>
    <lineage>
        <taxon>Eukaryota</taxon>
        <taxon>Metazoa</taxon>
        <taxon>Ecdysozoa</taxon>
        <taxon>Arthropoda</taxon>
        <taxon>Hexapoda</taxon>
        <taxon>Insecta</taxon>
        <taxon>Pterygota</taxon>
        <taxon>Neoptera</taxon>
        <taxon>Paraneoptera</taxon>
        <taxon>Hemiptera</taxon>
        <taxon>Sternorrhyncha</taxon>
        <taxon>Aphidomorpha</taxon>
        <taxon>Aphidoidea</taxon>
        <taxon>Aphididae</taxon>
        <taxon>Aphidini</taxon>
        <taxon>Melanaphis</taxon>
    </lineage>
</organism>
<evidence type="ECO:0000256" key="1">
    <source>
        <dbReference type="ARBA" id="ARBA00004141"/>
    </source>
</evidence>
<gene>
    <name evidence="9" type="primary">SLC25A19_4</name>
</gene>
<dbReference type="Gene3D" id="1.50.40.10">
    <property type="entry name" value="Mitochondrial carrier domain"/>
    <property type="match status" value="1"/>
</dbReference>
<evidence type="ECO:0000256" key="6">
    <source>
        <dbReference type="ARBA" id="ARBA00023136"/>
    </source>
</evidence>
<dbReference type="AlphaFoldDB" id="A0A2H8U055"/>
<dbReference type="InterPro" id="IPR023395">
    <property type="entry name" value="MCP_dom_sf"/>
</dbReference>
<keyword evidence="3 8" id="KW-0813">Transport</keyword>
<dbReference type="GO" id="GO:0055085">
    <property type="term" value="P:transmembrane transport"/>
    <property type="evidence" value="ECO:0007669"/>
    <property type="project" value="InterPro"/>
</dbReference>
<accession>A0A2H8U055</accession>
<proteinExistence type="inferred from homology"/>
<evidence type="ECO:0000256" key="8">
    <source>
        <dbReference type="RuleBase" id="RU000488"/>
    </source>
</evidence>
<keyword evidence="4 7" id="KW-0812">Transmembrane</keyword>
<comment type="similarity">
    <text evidence="2 8">Belongs to the mitochondrial carrier (TC 2.A.29) family.</text>
</comment>
<dbReference type="Pfam" id="PF00153">
    <property type="entry name" value="Mito_carr"/>
    <property type="match status" value="3"/>
</dbReference>
<dbReference type="InterPro" id="IPR018108">
    <property type="entry name" value="MCP_transmembrane"/>
</dbReference>
<evidence type="ECO:0000256" key="5">
    <source>
        <dbReference type="ARBA" id="ARBA00022737"/>
    </source>
</evidence>
<dbReference type="EMBL" id="GFXV01008150">
    <property type="protein sequence ID" value="MBW19955.1"/>
    <property type="molecule type" value="Transcribed_RNA"/>
</dbReference>
<evidence type="ECO:0000256" key="7">
    <source>
        <dbReference type="PROSITE-ProRule" id="PRU00282"/>
    </source>
</evidence>
<feature type="repeat" description="Solcar" evidence="7">
    <location>
        <begin position="115"/>
        <end position="201"/>
    </location>
</feature>
<dbReference type="GO" id="GO:0016020">
    <property type="term" value="C:membrane"/>
    <property type="evidence" value="ECO:0007669"/>
    <property type="project" value="UniProtKB-SubCell"/>
</dbReference>
<comment type="subcellular location">
    <subcellularLocation>
        <location evidence="1">Membrane</location>
        <topology evidence="1">Multi-pass membrane protein</topology>
    </subcellularLocation>
</comment>
<evidence type="ECO:0000256" key="2">
    <source>
        <dbReference type="ARBA" id="ARBA00006375"/>
    </source>
</evidence>
<evidence type="ECO:0000256" key="3">
    <source>
        <dbReference type="ARBA" id="ARBA00022448"/>
    </source>
</evidence>
<dbReference type="InterPro" id="IPR002067">
    <property type="entry name" value="MCP"/>
</dbReference>
<name>A0A2H8U055_9HEMI</name>
<keyword evidence="6 7" id="KW-0472">Membrane</keyword>
<evidence type="ECO:0000256" key="4">
    <source>
        <dbReference type="ARBA" id="ARBA00022692"/>
    </source>
</evidence>
<dbReference type="PANTHER" id="PTHR24089">
    <property type="entry name" value="SOLUTE CARRIER FAMILY 25"/>
    <property type="match status" value="1"/>
</dbReference>
<keyword evidence="5" id="KW-0677">Repeat</keyword>
<evidence type="ECO:0000313" key="9">
    <source>
        <dbReference type="EMBL" id="MBW19955.1"/>
    </source>
</evidence>
<dbReference type="OrthoDB" id="18574at2759"/>
<reference evidence="9" key="1">
    <citation type="submission" date="2017-10" db="EMBL/GenBank/DDBJ databases">
        <title>Transcriptome Assembly of Sugarcane Aphid Adults.</title>
        <authorList>
            <person name="Scully E.D."/>
            <person name="Palmer N.A."/>
            <person name="Geib S.M."/>
            <person name="Sarath G."/>
            <person name="Sattler S.E."/>
        </authorList>
    </citation>
    <scope>NUCLEOTIDE SEQUENCE</scope>
    <source>
        <tissue evidence="9">Whole body</tissue>
    </source>
</reference>